<sequence>MSLMPDHVTPERWLAQIFASGEARRGGVVKRQVSDVERLVGRSAFAAEVARRGYQAVENGRHFVIFCNGSPVLRVRAEGPVKALPERSCKSV</sequence>
<keyword evidence="2" id="KW-1185">Reference proteome</keyword>
<proteinExistence type="predicted"/>
<name>A0A934MCE3_9RHOB</name>
<dbReference type="EMBL" id="JAEKPD010000007">
    <property type="protein sequence ID" value="MBJ3762693.1"/>
    <property type="molecule type" value="Genomic_DNA"/>
</dbReference>
<accession>A0A934MCE3</accession>
<gene>
    <name evidence="1" type="ORF">ILP92_08050</name>
</gene>
<dbReference type="GO" id="GO:0016853">
    <property type="term" value="F:isomerase activity"/>
    <property type="evidence" value="ECO:0007669"/>
    <property type="project" value="UniProtKB-KW"/>
</dbReference>
<reference evidence="1" key="1">
    <citation type="submission" date="2020-12" db="EMBL/GenBank/DDBJ databases">
        <title>Bacterial taxonomy.</title>
        <authorList>
            <person name="Pan X."/>
        </authorList>
    </citation>
    <scope>NUCLEOTIDE SEQUENCE</scope>
    <source>
        <strain evidence="1">KCTC 52957</strain>
    </source>
</reference>
<evidence type="ECO:0000313" key="1">
    <source>
        <dbReference type="EMBL" id="MBJ3762693.1"/>
    </source>
</evidence>
<keyword evidence="1" id="KW-0413">Isomerase</keyword>
<dbReference type="RefSeq" id="WP_198915868.1">
    <property type="nucleotide sequence ID" value="NZ_JAEKPD010000007.1"/>
</dbReference>
<organism evidence="1 2">
    <name type="scientific">Palleronia pontilimi</name>
    <dbReference type="NCBI Taxonomy" id="1964209"/>
    <lineage>
        <taxon>Bacteria</taxon>
        <taxon>Pseudomonadati</taxon>
        <taxon>Pseudomonadota</taxon>
        <taxon>Alphaproteobacteria</taxon>
        <taxon>Rhodobacterales</taxon>
        <taxon>Roseobacteraceae</taxon>
        <taxon>Palleronia</taxon>
    </lineage>
</organism>
<evidence type="ECO:0000313" key="2">
    <source>
        <dbReference type="Proteomes" id="UP000642488"/>
    </source>
</evidence>
<comment type="caution">
    <text evidence="1">The sequence shown here is derived from an EMBL/GenBank/DDBJ whole genome shotgun (WGS) entry which is preliminary data.</text>
</comment>
<dbReference type="AlphaFoldDB" id="A0A934MCE3"/>
<dbReference type="Proteomes" id="UP000642488">
    <property type="component" value="Unassembled WGS sequence"/>
</dbReference>
<protein>
    <submittedName>
        <fullName evidence="1">N-(5'-phosphoribosyl)anthranilate isomerase</fullName>
    </submittedName>
</protein>